<comment type="caution">
    <text evidence="1">The sequence shown here is derived from an EMBL/GenBank/DDBJ whole genome shotgun (WGS) entry which is preliminary data.</text>
</comment>
<dbReference type="Proteomes" id="UP001163603">
    <property type="component" value="Chromosome 14"/>
</dbReference>
<protein>
    <submittedName>
        <fullName evidence="1">Uncharacterized protein</fullName>
    </submittedName>
</protein>
<evidence type="ECO:0000313" key="1">
    <source>
        <dbReference type="EMBL" id="KAJ0010948.1"/>
    </source>
</evidence>
<name>A0ACC0X852_9ROSI</name>
<dbReference type="EMBL" id="CM047749">
    <property type="protein sequence ID" value="KAJ0010948.1"/>
    <property type="molecule type" value="Genomic_DNA"/>
</dbReference>
<keyword evidence="2" id="KW-1185">Reference proteome</keyword>
<organism evidence="1 2">
    <name type="scientific">Pistacia integerrima</name>
    <dbReference type="NCBI Taxonomy" id="434235"/>
    <lineage>
        <taxon>Eukaryota</taxon>
        <taxon>Viridiplantae</taxon>
        <taxon>Streptophyta</taxon>
        <taxon>Embryophyta</taxon>
        <taxon>Tracheophyta</taxon>
        <taxon>Spermatophyta</taxon>
        <taxon>Magnoliopsida</taxon>
        <taxon>eudicotyledons</taxon>
        <taxon>Gunneridae</taxon>
        <taxon>Pentapetalae</taxon>
        <taxon>rosids</taxon>
        <taxon>malvids</taxon>
        <taxon>Sapindales</taxon>
        <taxon>Anacardiaceae</taxon>
        <taxon>Pistacia</taxon>
    </lineage>
</organism>
<gene>
    <name evidence="1" type="ORF">Pint_32910</name>
</gene>
<accession>A0ACC0X852</accession>
<reference evidence="2" key="1">
    <citation type="journal article" date="2023" name="G3 (Bethesda)">
        <title>Genome assembly and association tests identify interacting loci associated with vigor, precocity, and sex in interspecific pistachio rootstocks.</title>
        <authorList>
            <person name="Palmer W."/>
            <person name="Jacygrad E."/>
            <person name="Sagayaradj S."/>
            <person name="Cavanaugh K."/>
            <person name="Han R."/>
            <person name="Bertier L."/>
            <person name="Beede B."/>
            <person name="Kafkas S."/>
            <person name="Golino D."/>
            <person name="Preece J."/>
            <person name="Michelmore R."/>
        </authorList>
    </citation>
    <scope>NUCLEOTIDE SEQUENCE [LARGE SCALE GENOMIC DNA]</scope>
</reference>
<evidence type="ECO:0000313" key="2">
    <source>
        <dbReference type="Proteomes" id="UP001163603"/>
    </source>
</evidence>
<sequence length="280" mass="31896">MLKTQYRMHPEIRSFPSREFYDEALEDGSGIEDYTSRDWHKYRCFGPFCFFDIQGGKESQPSGSGSWVNYDEVDFVLLLYHKLVSMFPQLKSSSQLAIISPYRYQVKQFQERFKETFGVESQKVVDITTVDGCQGREKDVAIFSCVRANENKSIGFVSDFRRMNVGITRAKSSILVVGSASTLKHDEHWKNLVMSAEKRDNLFKVSKPYISIFSDENLESMKQKPKVEDRGAQPMDVDRQHDNETNALFSNPGDAERGQADDNDYGDGDGDAFDGGFDAD</sequence>
<proteinExistence type="predicted"/>